<dbReference type="eggNOG" id="ENOG5033IVP">
    <property type="taxonomic scope" value="Bacteria"/>
</dbReference>
<accession>E7GE43</accession>
<dbReference type="STRING" id="100884.GCA_000269565_02510"/>
<dbReference type="GeneID" id="78230323"/>
<dbReference type="HOGENOM" id="CLU_2859878_0_0_9"/>
<dbReference type="OrthoDB" id="1644422at2"/>
<dbReference type="Proteomes" id="UP000003157">
    <property type="component" value="Unassembled WGS sequence"/>
</dbReference>
<evidence type="ECO:0000313" key="2">
    <source>
        <dbReference type="Proteomes" id="UP000003157"/>
    </source>
</evidence>
<dbReference type="EMBL" id="ADKX01000043">
    <property type="protein sequence ID" value="EFW03846.1"/>
    <property type="molecule type" value="Genomic_DNA"/>
</dbReference>
<protein>
    <submittedName>
        <fullName evidence="1">Uncharacterized protein</fullName>
    </submittedName>
</protein>
<sequence>MRKCPRCHKEMTEECYLKDSAQPISDYVVVQKNEDLKKIEYPLKVSLCKTCGYVEMYVDLDKG</sequence>
<evidence type="ECO:0000313" key="1">
    <source>
        <dbReference type="EMBL" id="EFW03846.1"/>
    </source>
</evidence>
<organism evidence="1 2">
    <name type="scientific">Coprobacillus cateniformis</name>
    <dbReference type="NCBI Taxonomy" id="100884"/>
    <lineage>
        <taxon>Bacteria</taxon>
        <taxon>Bacillati</taxon>
        <taxon>Bacillota</taxon>
        <taxon>Erysipelotrichia</taxon>
        <taxon>Erysipelotrichales</taxon>
        <taxon>Coprobacillaceae</taxon>
        <taxon>Coprobacillus</taxon>
    </lineage>
</organism>
<proteinExistence type="predicted"/>
<gene>
    <name evidence="1" type="ORF">HMPREF9488_03036</name>
</gene>
<reference evidence="1 2" key="1">
    <citation type="submission" date="2010-12" db="EMBL/GenBank/DDBJ databases">
        <title>The Genome Sequence of Coprobacillus sp. strain 29_1.</title>
        <authorList>
            <consortium name="The Broad Institute Genome Sequencing Platform"/>
            <person name="Earl A."/>
            <person name="Ward D."/>
            <person name="Feldgarden M."/>
            <person name="Gevers D."/>
            <person name="Daigneault M."/>
            <person name="Sibley C.D."/>
            <person name="White A."/>
            <person name="Strauss J."/>
            <person name="Allen-Vercoe E."/>
            <person name="Young S.K."/>
            <person name="Zeng Q."/>
            <person name="Gargeya S."/>
            <person name="Fitzgerald M."/>
            <person name="Haas B."/>
            <person name="Abouelleil A."/>
            <person name="Alvarado L."/>
            <person name="Arachchi H.M."/>
            <person name="Berlin A."/>
            <person name="Brown A."/>
            <person name="Chapman S.B."/>
            <person name="Chen Z."/>
            <person name="Dunbar C."/>
            <person name="Freedman E."/>
            <person name="Gearin G."/>
            <person name="Gellesch M."/>
            <person name="Goldberg J."/>
            <person name="Griggs A."/>
            <person name="Gujja S."/>
            <person name="Heilman E."/>
            <person name="Heiman D."/>
            <person name="Howarth C."/>
            <person name="Larson L."/>
            <person name="Lui A."/>
            <person name="MacDonald P.J.P."/>
            <person name="Mehta T."/>
            <person name="Montmayeur A."/>
            <person name="Murphy C."/>
            <person name="Neiman D."/>
            <person name="Pearson M."/>
            <person name="Priest M."/>
            <person name="Roberts A."/>
            <person name="Saif S."/>
            <person name="Shea T."/>
            <person name="Shenoy N."/>
            <person name="Sisk P."/>
            <person name="Stolte C."/>
            <person name="Sykes S."/>
            <person name="White J."/>
            <person name="Yandava C."/>
            <person name="Nusbaum C."/>
            <person name="Birren B."/>
        </authorList>
    </citation>
    <scope>NUCLEOTIDE SEQUENCE [LARGE SCALE GENOMIC DNA]</scope>
    <source>
        <strain evidence="1 2">29_1</strain>
    </source>
</reference>
<dbReference type="AlphaFoldDB" id="E7GE43"/>
<name>E7GE43_9FIRM</name>
<comment type="caution">
    <text evidence="1">The sequence shown here is derived from an EMBL/GenBank/DDBJ whole genome shotgun (WGS) entry which is preliminary data.</text>
</comment>
<dbReference type="RefSeq" id="WP_008790123.1">
    <property type="nucleotide sequence ID" value="NZ_AKCB01000001.1"/>
</dbReference>
<keyword evidence="2" id="KW-1185">Reference proteome</keyword>